<accession>A0A401T8N9</accession>
<organism evidence="1 2">
    <name type="scientific">Chiloscyllium punctatum</name>
    <name type="common">Brownbanded bambooshark</name>
    <name type="synonym">Hemiscyllium punctatum</name>
    <dbReference type="NCBI Taxonomy" id="137246"/>
    <lineage>
        <taxon>Eukaryota</taxon>
        <taxon>Metazoa</taxon>
        <taxon>Chordata</taxon>
        <taxon>Craniata</taxon>
        <taxon>Vertebrata</taxon>
        <taxon>Chondrichthyes</taxon>
        <taxon>Elasmobranchii</taxon>
        <taxon>Galeomorphii</taxon>
        <taxon>Galeoidea</taxon>
        <taxon>Orectolobiformes</taxon>
        <taxon>Hemiscylliidae</taxon>
        <taxon>Chiloscyllium</taxon>
    </lineage>
</organism>
<protein>
    <submittedName>
        <fullName evidence="1">Uncharacterized protein</fullName>
    </submittedName>
</protein>
<reference evidence="1 2" key="1">
    <citation type="journal article" date="2018" name="Nat. Ecol. Evol.">
        <title>Shark genomes provide insights into elasmobranch evolution and the origin of vertebrates.</title>
        <authorList>
            <person name="Hara Y"/>
            <person name="Yamaguchi K"/>
            <person name="Onimaru K"/>
            <person name="Kadota M"/>
            <person name="Koyanagi M"/>
            <person name="Keeley SD"/>
            <person name="Tatsumi K"/>
            <person name="Tanaka K"/>
            <person name="Motone F"/>
            <person name="Kageyama Y"/>
            <person name="Nozu R"/>
            <person name="Adachi N"/>
            <person name="Nishimura O"/>
            <person name="Nakagawa R"/>
            <person name="Tanegashima C"/>
            <person name="Kiyatake I"/>
            <person name="Matsumoto R"/>
            <person name="Murakumo K"/>
            <person name="Nishida K"/>
            <person name="Terakita A"/>
            <person name="Kuratani S"/>
            <person name="Sato K"/>
            <person name="Hyodo S Kuraku.S."/>
        </authorList>
    </citation>
    <scope>NUCLEOTIDE SEQUENCE [LARGE SCALE GENOMIC DNA]</scope>
</reference>
<evidence type="ECO:0000313" key="2">
    <source>
        <dbReference type="Proteomes" id="UP000287033"/>
    </source>
</evidence>
<dbReference type="AlphaFoldDB" id="A0A401T8N9"/>
<evidence type="ECO:0000313" key="1">
    <source>
        <dbReference type="EMBL" id="GCC39021.1"/>
    </source>
</evidence>
<dbReference type="Proteomes" id="UP000287033">
    <property type="component" value="Unassembled WGS sequence"/>
</dbReference>
<dbReference type="EMBL" id="BEZZ01012892">
    <property type="protein sequence ID" value="GCC39021.1"/>
    <property type="molecule type" value="Genomic_DNA"/>
</dbReference>
<name>A0A401T8N9_CHIPU</name>
<proteinExistence type="predicted"/>
<feature type="non-terminal residue" evidence="1">
    <location>
        <position position="55"/>
    </location>
</feature>
<sequence length="55" mass="6300">MCPPPISPLMELQEFVEDTRGRRDRAQLALEGWSSFEKVYWSAHAVRQAPGLDIN</sequence>
<keyword evidence="2" id="KW-1185">Reference proteome</keyword>
<comment type="caution">
    <text evidence="1">The sequence shown here is derived from an EMBL/GenBank/DDBJ whole genome shotgun (WGS) entry which is preliminary data.</text>
</comment>
<gene>
    <name evidence="1" type="ORF">chiPu_0022913</name>
</gene>